<dbReference type="SUPFAM" id="SSF46894">
    <property type="entry name" value="C-terminal effector domain of the bipartite response regulators"/>
    <property type="match status" value="1"/>
</dbReference>
<dbReference type="Gene3D" id="1.10.10.10">
    <property type="entry name" value="Winged helix-like DNA-binding domain superfamily/Winged helix DNA-binding domain"/>
    <property type="match status" value="1"/>
</dbReference>
<dbReference type="GO" id="GO:0000976">
    <property type="term" value="F:transcription cis-regulatory region binding"/>
    <property type="evidence" value="ECO:0007669"/>
    <property type="project" value="TreeGrafter"/>
</dbReference>
<dbReference type="GO" id="GO:0006355">
    <property type="term" value="P:regulation of DNA-templated transcription"/>
    <property type="evidence" value="ECO:0007669"/>
    <property type="project" value="InterPro"/>
</dbReference>
<comment type="caution">
    <text evidence="11">The sequence shown here is derived from an EMBL/GenBank/DDBJ whole genome shotgun (WGS) entry which is preliminary data.</text>
</comment>
<proteinExistence type="predicted"/>
<dbReference type="PROSITE" id="PS51755">
    <property type="entry name" value="OMPR_PHOB"/>
    <property type="match status" value="1"/>
</dbReference>
<dbReference type="PANTHER" id="PTHR48111">
    <property type="entry name" value="REGULATOR OF RPOS"/>
    <property type="match status" value="1"/>
</dbReference>
<reference evidence="11 12" key="1">
    <citation type="submission" date="2019-12" db="EMBL/GenBank/DDBJ databases">
        <title>Paenibacillus sp. nov., an endophytic bacterium isolated from the stem of Dendrobium.</title>
        <authorList>
            <person name="Zhao R."/>
        </authorList>
    </citation>
    <scope>NUCLEOTIDE SEQUENCE [LARGE SCALE GENOMIC DNA]</scope>
    <source>
        <strain evidence="11 12">HJL G12</strain>
    </source>
</reference>
<dbReference type="FunFam" id="1.10.10.10:FF:000018">
    <property type="entry name" value="DNA-binding response regulator ResD"/>
    <property type="match status" value="1"/>
</dbReference>
<evidence type="ECO:0000259" key="9">
    <source>
        <dbReference type="PROSITE" id="PS50110"/>
    </source>
</evidence>
<evidence type="ECO:0000256" key="4">
    <source>
        <dbReference type="ARBA" id="ARBA00023015"/>
    </source>
</evidence>
<dbReference type="InterPro" id="IPR001789">
    <property type="entry name" value="Sig_transdc_resp-reg_receiver"/>
</dbReference>
<name>A0A7X3IIF0_9BACL</name>
<dbReference type="SMART" id="SM00862">
    <property type="entry name" value="Trans_reg_C"/>
    <property type="match status" value="1"/>
</dbReference>
<dbReference type="AlphaFoldDB" id="A0A7X3IIF0"/>
<dbReference type="InterPro" id="IPR039420">
    <property type="entry name" value="WalR-like"/>
</dbReference>
<dbReference type="InterPro" id="IPR036388">
    <property type="entry name" value="WH-like_DNA-bd_sf"/>
</dbReference>
<dbReference type="InterPro" id="IPR016032">
    <property type="entry name" value="Sig_transdc_resp-reg_C-effctor"/>
</dbReference>
<evidence type="ECO:0000256" key="7">
    <source>
        <dbReference type="PROSITE-ProRule" id="PRU00169"/>
    </source>
</evidence>
<dbReference type="FunFam" id="3.40.50.2300:FF:000001">
    <property type="entry name" value="DNA-binding response regulator PhoB"/>
    <property type="match status" value="1"/>
</dbReference>
<dbReference type="EMBL" id="WUBI01000001">
    <property type="protein sequence ID" value="MWV44113.1"/>
    <property type="molecule type" value="Genomic_DNA"/>
</dbReference>
<accession>A0A7X3IIF0</accession>
<dbReference type="PROSITE" id="PS50110">
    <property type="entry name" value="RESPONSE_REGULATORY"/>
    <property type="match status" value="1"/>
</dbReference>
<dbReference type="Pfam" id="PF00072">
    <property type="entry name" value="Response_reg"/>
    <property type="match status" value="1"/>
</dbReference>
<dbReference type="GO" id="GO:0005829">
    <property type="term" value="C:cytosol"/>
    <property type="evidence" value="ECO:0007669"/>
    <property type="project" value="TreeGrafter"/>
</dbReference>
<feature type="modified residue" description="4-aspartylphosphate" evidence="7">
    <location>
        <position position="54"/>
    </location>
</feature>
<dbReference type="InterPro" id="IPR001867">
    <property type="entry name" value="OmpR/PhoB-type_DNA-bd"/>
</dbReference>
<organism evidence="11 12">
    <name type="scientific">Paenibacillus dendrobii</name>
    <dbReference type="NCBI Taxonomy" id="2691084"/>
    <lineage>
        <taxon>Bacteria</taxon>
        <taxon>Bacillati</taxon>
        <taxon>Bacillota</taxon>
        <taxon>Bacilli</taxon>
        <taxon>Bacillales</taxon>
        <taxon>Paenibacillaceae</taxon>
        <taxon>Paenibacillus</taxon>
    </lineage>
</organism>
<dbReference type="Pfam" id="PF00486">
    <property type="entry name" value="Trans_reg_C"/>
    <property type="match status" value="1"/>
</dbReference>
<dbReference type="SUPFAM" id="SSF52172">
    <property type="entry name" value="CheY-like"/>
    <property type="match status" value="1"/>
</dbReference>
<comment type="subcellular location">
    <subcellularLocation>
        <location evidence="1">Cytoplasm</location>
    </subcellularLocation>
</comment>
<evidence type="ECO:0000256" key="1">
    <source>
        <dbReference type="ARBA" id="ARBA00004496"/>
    </source>
</evidence>
<evidence type="ECO:0000256" key="8">
    <source>
        <dbReference type="PROSITE-ProRule" id="PRU01091"/>
    </source>
</evidence>
<evidence type="ECO:0000259" key="10">
    <source>
        <dbReference type="PROSITE" id="PS51755"/>
    </source>
</evidence>
<keyword evidence="12" id="KW-1185">Reference proteome</keyword>
<feature type="DNA-binding region" description="OmpR/PhoB-type" evidence="8">
    <location>
        <begin position="133"/>
        <end position="229"/>
    </location>
</feature>
<keyword evidence="6" id="KW-0804">Transcription</keyword>
<dbReference type="Proteomes" id="UP000460318">
    <property type="component" value="Unassembled WGS sequence"/>
</dbReference>
<dbReference type="Gene3D" id="3.40.50.2300">
    <property type="match status" value="1"/>
</dbReference>
<keyword evidence="2 7" id="KW-0597">Phosphoprotein</keyword>
<evidence type="ECO:0000256" key="3">
    <source>
        <dbReference type="ARBA" id="ARBA00023012"/>
    </source>
</evidence>
<keyword evidence="5 8" id="KW-0238">DNA-binding</keyword>
<dbReference type="RefSeq" id="WP_160497560.1">
    <property type="nucleotide sequence ID" value="NZ_WUBI01000001.1"/>
</dbReference>
<dbReference type="PANTHER" id="PTHR48111:SF73">
    <property type="entry name" value="ALKALINE PHOSPHATASE SYNTHESIS TRANSCRIPTIONAL REGULATORY PROTEIN PHOP"/>
    <property type="match status" value="1"/>
</dbReference>
<evidence type="ECO:0000313" key="12">
    <source>
        <dbReference type="Proteomes" id="UP000460318"/>
    </source>
</evidence>
<dbReference type="CDD" id="cd00383">
    <property type="entry name" value="trans_reg_C"/>
    <property type="match status" value="1"/>
</dbReference>
<feature type="domain" description="OmpR/PhoB-type" evidence="10">
    <location>
        <begin position="133"/>
        <end position="229"/>
    </location>
</feature>
<evidence type="ECO:0000256" key="5">
    <source>
        <dbReference type="ARBA" id="ARBA00023125"/>
    </source>
</evidence>
<dbReference type="SMART" id="SM00448">
    <property type="entry name" value="REC"/>
    <property type="match status" value="1"/>
</dbReference>
<evidence type="ECO:0000313" key="11">
    <source>
        <dbReference type="EMBL" id="MWV44113.1"/>
    </source>
</evidence>
<feature type="domain" description="Response regulatory" evidence="9">
    <location>
        <begin position="5"/>
        <end position="118"/>
    </location>
</feature>
<dbReference type="InterPro" id="IPR011006">
    <property type="entry name" value="CheY-like_superfamily"/>
</dbReference>
<evidence type="ECO:0000256" key="2">
    <source>
        <dbReference type="ARBA" id="ARBA00022553"/>
    </source>
</evidence>
<dbReference type="Gene3D" id="6.10.250.690">
    <property type="match status" value="1"/>
</dbReference>
<keyword evidence="3" id="KW-0902">Two-component regulatory system</keyword>
<gene>
    <name evidence="11" type="ORF">GRF59_10765</name>
</gene>
<dbReference type="GO" id="GO:0032993">
    <property type="term" value="C:protein-DNA complex"/>
    <property type="evidence" value="ECO:0007669"/>
    <property type="project" value="TreeGrafter"/>
</dbReference>
<protein>
    <submittedName>
        <fullName evidence="11">Response regulator</fullName>
    </submittedName>
</protein>
<dbReference type="GO" id="GO:0000156">
    <property type="term" value="F:phosphorelay response regulator activity"/>
    <property type="evidence" value="ECO:0007669"/>
    <property type="project" value="TreeGrafter"/>
</dbReference>
<sequence>MELKRVLVVDDEESIRSAITYALKREGFEVATAADGEEALQKVSSFRPDMLVLDVMMPKLNGYEVCRRLENVKGLGILLLTVKNDIVDKVLGLELGADDFMSKPFDIRELVARVKSVVRRLDKGSEAAPSSDSEVYRLEELKVDTVRRTADIAGESLELTPKEFDLLALLVSHAGRVYTREDLLELVWGMEYFGGTRTVDIHIQRLRKKLGDAQYLLQTVYGIGYKAMEK</sequence>
<evidence type="ECO:0000256" key="6">
    <source>
        <dbReference type="ARBA" id="ARBA00023163"/>
    </source>
</evidence>
<keyword evidence="4" id="KW-0805">Transcription regulation</keyword>